<evidence type="ECO:0000313" key="2">
    <source>
        <dbReference type="EMBL" id="GMH59980.1"/>
    </source>
</evidence>
<dbReference type="OrthoDB" id="10604396at2759"/>
<protein>
    <submittedName>
        <fullName evidence="2">Uncharacterized protein</fullName>
    </submittedName>
</protein>
<name>A0A9W7A246_9STRA</name>
<evidence type="ECO:0000256" key="1">
    <source>
        <dbReference type="SAM" id="MobiDB-lite"/>
    </source>
</evidence>
<proteinExistence type="predicted"/>
<organism evidence="2 3">
    <name type="scientific">Triparma strigata</name>
    <dbReference type="NCBI Taxonomy" id="1606541"/>
    <lineage>
        <taxon>Eukaryota</taxon>
        <taxon>Sar</taxon>
        <taxon>Stramenopiles</taxon>
        <taxon>Ochrophyta</taxon>
        <taxon>Bolidophyceae</taxon>
        <taxon>Parmales</taxon>
        <taxon>Triparmaceae</taxon>
        <taxon>Triparma</taxon>
    </lineage>
</organism>
<sequence length="273" mass="30556">MEQEDLHSLLMHLSNLSRQVTNLTAHCRSLGLENSRLKATIRSSSLLQKTAFSNNESPTTTVSQLLSDCLAREEMLSSEVGSLSKSHHSNNNPPPPPIDYYASIYTENVRLRTALKSSQQNSSKQKNLICKLRSKVDDNISSVLLCKKLKDENHALAEKLSSEIKIRKQLQQDFNNARIEHSNQKSSLSSDIKSLSLKLSEETRSKKAQSRKYAMYVEKITRSFEIIKSRNEFLEKLGNNHMQLGMLRSLGEEGSLGGRSRRSGGSGGSGEDF</sequence>
<dbReference type="EMBL" id="BRXY01000062">
    <property type="protein sequence ID" value="GMH59980.1"/>
    <property type="molecule type" value="Genomic_DNA"/>
</dbReference>
<feature type="compositionally biased region" description="Gly residues" evidence="1">
    <location>
        <begin position="264"/>
        <end position="273"/>
    </location>
</feature>
<reference evidence="3" key="1">
    <citation type="journal article" date="2023" name="Commun. Biol.">
        <title>Genome analysis of Parmales, the sister group of diatoms, reveals the evolutionary specialization of diatoms from phago-mixotrophs to photoautotrophs.</title>
        <authorList>
            <person name="Ban H."/>
            <person name="Sato S."/>
            <person name="Yoshikawa S."/>
            <person name="Yamada K."/>
            <person name="Nakamura Y."/>
            <person name="Ichinomiya M."/>
            <person name="Sato N."/>
            <person name="Blanc-Mathieu R."/>
            <person name="Endo H."/>
            <person name="Kuwata A."/>
            <person name="Ogata H."/>
        </authorList>
    </citation>
    <scope>NUCLEOTIDE SEQUENCE [LARGE SCALE GENOMIC DNA]</scope>
    <source>
        <strain evidence="3">NIES 3701</strain>
    </source>
</reference>
<accession>A0A9W7A246</accession>
<dbReference type="AlphaFoldDB" id="A0A9W7A246"/>
<keyword evidence="3" id="KW-1185">Reference proteome</keyword>
<feature type="region of interest" description="Disordered" evidence="1">
    <location>
        <begin position="248"/>
        <end position="273"/>
    </location>
</feature>
<gene>
    <name evidence="2" type="ORF">TrST_g7678</name>
</gene>
<comment type="caution">
    <text evidence="2">The sequence shown here is derived from an EMBL/GenBank/DDBJ whole genome shotgun (WGS) entry which is preliminary data.</text>
</comment>
<dbReference type="Proteomes" id="UP001165085">
    <property type="component" value="Unassembled WGS sequence"/>
</dbReference>
<evidence type="ECO:0000313" key="3">
    <source>
        <dbReference type="Proteomes" id="UP001165085"/>
    </source>
</evidence>